<dbReference type="Proteomes" id="UP000076744">
    <property type="component" value="Unassembled WGS sequence"/>
</dbReference>
<evidence type="ECO:0000313" key="6">
    <source>
        <dbReference type="Proteomes" id="UP000076744"/>
    </source>
</evidence>
<accession>A0A167R7B3</accession>
<dbReference type="EMBL" id="AZHB01000018">
    <property type="protein sequence ID" value="OAA58339.1"/>
    <property type="molecule type" value="Genomic_DNA"/>
</dbReference>
<evidence type="ECO:0000256" key="4">
    <source>
        <dbReference type="ARBA" id="ARBA00023453"/>
    </source>
</evidence>
<reference evidence="5 6" key="1">
    <citation type="journal article" date="2016" name="Genome Biol. Evol.">
        <title>Divergent and convergent evolution of fungal pathogenicity.</title>
        <authorList>
            <person name="Shang Y."/>
            <person name="Xiao G."/>
            <person name="Zheng P."/>
            <person name="Cen K."/>
            <person name="Zhan S."/>
            <person name="Wang C."/>
        </authorList>
    </citation>
    <scope>NUCLEOTIDE SEQUENCE [LARGE SCALE GENOMIC DNA]</scope>
    <source>
        <strain evidence="5 6">ARSEF 2679</strain>
    </source>
</reference>
<organism evidence="5 6">
    <name type="scientific">Cordyceps fumosorosea (strain ARSEF 2679)</name>
    <name type="common">Isaria fumosorosea</name>
    <dbReference type="NCBI Taxonomy" id="1081104"/>
    <lineage>
        <taxon>Eukaryota</taxon>
        <taxon>Fungi</taxon>
        <taxon>Dikarya</taxon>
        <taxon>Ascomycota</taxon>
        <taxon>Pezizomycotina</taxon>
        <taxon>Sordariomycetes</taxon>
        <taxon>Hypocreomycetidae</taxon>
        <taxon>Hypocreales</taxon>
        <taxon>Cordycipitaceae</taxon>
        <taxon>Cordyceps</taxon>
    </lineage>
</organism>
<dbReference type="InterPro" id="IPR029063">
    <property type="entry name" value="SAM-dependent_MTases_sf"/>
</dbReference>
<dbReference type="STRING" id="1081104.A0A167R7B3"/>
<comment type="similarity">
    <text evidence="4">Belongs to the class I-like SAM-binding methyltransferase superfamily. Cation-dependent O-methyltransferase family.</text>
</comment>
<evidence type="ECO:0000256" key="3">
    <source>
        <dbReference type="ARBA" id="ARBA00022691"/>
    </source>
</evidence>
<evidence type="ECO:0000256" key="1">
    <source>
        <dbReference type="ARBA" id="ARBA00022603"/>
    </source>
</evidence>
<dbReference type="GO" id="GO:0008757">
    <property type="term" value="F:S-adenosylmethionine-dependent methyltransferase activity"/>
    <property type="evidence" value="ECO:0007669"/>
    <property type="project" value="TreeGrafter"/>
</dbReference>
<name>A0A167R7B3_CORFA</name>
<dbReference type="CDD" id="cd02440">
    <property type="entry name" value="AdoMet_MTases"/>
    <property type="match status" value="1"/>
</dbReference>
<keyword evidence="3" id="KW-0949">S-adenosyl-L-methionine</keyword>
<evidence type="ECO:0000313" key="5">
    <source>
        <dbReference type="EMBL" id="OAA58339.1"/>
    </source>
</evidence>
<keyword evidence="1 5" id="KW-0489">Methyltransferase</keyword>
<dbReference type="GeneID" id="30023170"/>
<dbReference type="Gene3D" id="3.40.50.150">
    <property type="entry name" value="Vaccinia Virus protein VP39"/>
    <property type="match status" value="1"/>
</dbReference>
<dbReference type="PANTHER" id="PTHR10509:SF14">
    <property type="entry name" value="CAFFEOYL-COA O-METHYLTRANSFERASE 3-RELATED"/>
    <property type="match status" value="1"/>
</dbReference>
<dbReference type="RefSeq" id="XP_018702522.1">
    <property type="nucleotide sequence ID" value="XM_018850482.1"/>
</dbReference>
<dbReference type="SUPFAM" id="SSF53335">
    <property type="entry name" value="S-adenosyl-L-methionine-dependent methyltransferases"/>
    <property type="match status" value="1"/>
</dbReference>
<evidence type="ECO:0000256" key="2">
    <source>
        <dbReference type="ARBA" id="ARBA00022679"/>
    </source>
</evidence>
<dbReference type="InterPro" id="IPR002935">
    <property type="entry name" value="SAM_O-MeTrfase"/>
</dbReference>
<gene>
    <name evidence="5" type="ORF">ISF_06878</name>
</gene>
<proteinExistence type="inferred from homology"/>
<dbReference type="GO" id="GO:0032259">
    <property type="term" value="P:methylation"/>
    <property type="evidence" value="ECO:0007669"/>
    <property type="project" value="UniProtKB-KW"/>
</dbReference>
<keyword evidence="2 5" id="KW-0808">Transferase</keyword>
<comment type="caution">
    <text evidence="5">The sequence shown here is derived from an EMBL/GenBank/DDBJ whole genome shotgun (WGS) entry which is preliminary data.</text>
</comment>
<sequence>MASEEQLRAMVDQDKSLLRIIDFENFRSAPQIDAQARAALLRPNPKLDASLRTSAAHGLPPISVLPLAGQYLSVLTRVMGAKNVLEVGTLGGYSSICFAQAGARVTSVEIDAKHRDVAMQNVEGLDVEVLLGSSSDVLPKLVEEGRKFDIVFVDADMIGLDEQFDLAVKLTRPNGCIVLEDVVASMFKEGEVGGHSEENILTRIGKDERVDATLVPIVTCHPMVPTPVFNGFIFATVKADS</sequence>
<dbReference type="AlphaFoldDB" id="A0A167R7B3"/>
<keyword evidence="6" id="KW-1185">Reference proteome</keyword>
<dbReference type="PANTHER" id="PTHR10509">
    <property type="entry name" value="O-METHYLTRANSFERASE-RELATED"/>
    <property type="match status" value="1"/>
</dbReference>
<protein>
    <submittedName>
        <fullName evidence="5">O-methyltransferase, family 3</fullName>
    </submittedName>
</protein>
<dbReference type="Pfam" id="PF01596">
    <property type="entry name" value="Methyltransf_3"/>
    <property type="match status" value="1"/>
</dbReference>
<dbReference type="GO" id="GO:0008171">
    <property type="term" value="F:O-methyltransferase activity"/>
    <property type="evidence" value="ECO:0007669"/>
    <property type="project" value="InterPro"/>
</dbReference>
<dbReference type="OrthoDB" id="10251242at2759"/>
<dbReference type="InterPro" id="IPR050362">
    <property type="entry name" value="Cation-dep_OMT"/>
</dbReference>
<dbReference type="PROSITE" id="PS51682">
    <property type="entry name" value="SAM_OMT_I"/>
    <property type="match status" value="1"/>
</dbReference>